<reference evidence="6" key="1">
    <citation type="submission" date="2021-01" db="EMBL/GenBank/DDBJ databases">
        <title>Metabolic potential, ecology and presence of endohyphal bacteria is reflected in genomic diversity of Mucoromycotina.</title>
        <authorList>
            <person name="Muszewska A."/>
            <person name="Okrasinska A."/>
            <person name="Steczkiewicz K."/>
            <person name="Drgas O."/>
            <person name="Orlowska M."/>
            <person name="Perlinska-Lenart U."/>
            <person name="Aleksandrzak-Piekarczyk T."/>
            <person name="Szatraj K."/>
            <person name="Zielenkiewicz U."/>
            <person name="Pilsyk S."/>
            <person name="Malc E."/>
            <person name="Mieczkowski P."/>
            <person name="Kruszewska J.S."/>
            <person name="Biernat P."/>
            <person name="Pawlowska J."/>
        </authorList>
    </citation>
    <scope>NUCLEOTIDE SEQUENCE</scope>
    <source>
        <strain evidence="6">WA0000018081</strain>
    </source>
</reference>
<dbReference type="FunFam" id="1.10.12.10:FF:000001">
    <property type="entry name" value="Probable enoyl-CoA hydratase, mitochondrial"/>
    <property type="match status" value="1"/>
</dbReference>
<dbReference type="EMBL" id="JAEPRE010000015">
    <property type="protein sequence ID" value="KAG2236593.1"/>
    <property type="molecule type" value="Genomic_DNA"/>
</dbReference>
<dbReference type="InterPro" id="IPR008313">
    <property type="entry name" value="GH125"/>
</dbReference>
<dbReference type="PROSITE" id="PS00166">
    <property type="entry name" value="ENOYL_COA_HYDRATASE"/>
    <property type="match status" value="1"/>
</dbReference>
<dbReference type="Pfam" id="PF00378">
    <property type="entry name" value="ECH_1"/>
    <property type="match status" value="1"/>
</dbReference>
<dbReference type="Gene3D" id="2.60.120.200">
    <property type="match status" value="1"/>
</dbReference>
<comment type="similarity">
    <text evidence="2">Belongs to the glycosyltransferase 32 family.</text>
</comment>
<dbReference type="InterPro" id="IPR001753">
    <property type="entry name" value="Enoyl-CoA_hydra/iso"/>
</dbReference>
<dbReference type="Pfam" id="PF04488">
    <property type="entry name" value="Gly_transf_sug"/>
    <property type="match status" value="1"/>
</dbReference>
<feature type="compositionally biased region" description="Acidic residues" evidence="5">
    <location>
        <begin position="1370"/>
        <end position="1389"/>
    </location>
</feature>
<evidence type="ECO:0000256" key="4">
    <source>
        <dbReference type="RuleBase" id="RU003707"/>
    </source>
</evidence>
<dbReference type="Gene3D" id="3.90.226.10">
    <property type="entry name" value="2-enoyl-CoA Hydratase, Chain A, domain 1"/>
    <property type="match status" value="1"/>
</dbReference>
<dbReference type="SUPFAM" id="SSF48208">
    <property type="entry name" value="Six-hairpin glycosidases"/>
    <property type="match status" value="1"/>
</dbReference>
<gene>
    <name evidence="6" type="ORF">INT48_000147</name>
</gene>
<dbReference type="InterPro" id="IPR007577">
    <property type="entry name" value="GlycoTrfase_DXD_sugar-bd_CS"/>
</dbReference>
<dbReference type="Proteomes" id="UP000613177">
    <property type="component" value="Unassembled WGS sequence"/>
</dbReference>
<dbReference type="InterPro" id="IPR029044">
    <property type="entry name" value="Nucleotide-diphossugar_trans"/>
</dbReference>
<feature type="compositionally biased region" description="Polar residues" evidence="5">
    <location>
        <begin position="1354"/>
        <end position="1365"/>
    </location>
</feature>
<feature type="region of interest" description="Disordered" evidence="5">
    <location>
        <begin position="516"/>
        <end position="535"/>
    </location>
</feature>
<evidence type="ECO:0000256" key="2">
    <source>
        <dbReference type="ARBA" id="ARBA00009003"/>
    </source>
</evidence>
<keyword evidence="3" id="KW-0456">Lyase</keyword>
<dbReference type="SMART" id="SM01149">
    <property type="entry name" value="DUF1237"/>
    <property type="match status" value="1"/>
</dbReference>
<evidence type="ECO:0000313" key="6">
    <source>
        <dbReference type="EMBL" id="KAG2236593.1"/>
    </source>
</evidence>
<dbReference type="SUPFAM" id="SSF52096">
    <property type="entry name" value="ClpP/crotonase"/>
    <property type="match status" value="1"/>
</dbReference>
<dbReference type="InterPro" id="IPR013320">
    <property type="entry name" value="ConA-like_dom_sf"/>
</dbReference>
<evidence type="ECO:0000313" key="7">
    <source>
        <dbReference type="Proteomes" id="UP000613177"/>
    </source>
</evidence>
<evidence type="ECO:0000256" key="5">
    <source>
        <dbReference type="SAM" id="MobiDB-lite"/>
    </source>
</evidence>
<dbReference type="GO" id="GO:0005975">
    <property type="term" value="P:carbohydrate metabolic process"/>
    <property type="evidence" value="ECO:0007669"/>
    <property type="project" value="InterPro"/>
</dbReference>
<keyword evidence="7" id="KW-1185">Reference proteome</keyword>
<evidence type="ECO:0008006" key="8">
    <source>
        <dbReference type="Google" id="ProtNLM"/>
    </source>
</evidence>
<name>A0A8H7SYQ9_9FUNG</name>
<dbReference type="SUPFAM" id="SSF49899">
    <property type="entry name" value="Concanavalin A-like lectins/glucanases"/>
    <property type="match status" value="1"/>
</dbReference>
<dbReference type="InterPro" id="IPR014748">
    <property type="entry name" value="Enoyl-CoA_hydra_C"/>
</dbReference>
<accession>A0A8H7SYQ9</accession>
<dbReference type="InterPro" id="IPR029045">
    <property type="entry name" value="ClpP/crotonase-like_dom_sf"/>
</dbReference>
<dbReference type="SUPFAM" id="SSF53448">
    <property type="entry name" value="Nucleotide-diphospho-sugar transferases"/>
    <property type="match status" value="1"/>
</dbReference>
<dbReference type="CDD" id="cd06558">
    <property type="entry name" value="crotonase-like"/>
    <property type="match status" value="1"/>
</dbReference>
<dbReference type="Gene3D" id="1.10.12.10">
    <property type="entry name" value="Lyase 2-enoyl-coa Hydratase, Chain A, domain 2"/>
    <property type="match status" value="1"/>
</dbReference>
<dbReference type="Gene3D" id="3.90.550.20">
    <property type="match status" value="1"/>
</dbReference>
<feature type="region of interest" description="Disordered" evidence="5">
    <location>
        <begin position="1354"/>
        <end position="1389"/>
    </location>
</feature>
<dbReference type="Pfam" id="PF06824">
    <property type="entry name" value="Glyco_hydro_125"/>
    <property type="match status" value="1"/>
</dbReference>
<dbReference type="InterPro" id="IPR008928">
    <property type="entry name" value="6-hairpin_glycosidase_sf"/>
</dbReference>
<protein>
    <recommendedName>
        <fullName evidence="8">Enoyl-CoA hydratase</fullName>
    </recommendedName>
</protein>
<dbReference type="InterPro" id="IPR012341">
    <property type="entry name" value="6hp_glycosidase-like_sf"/>
</dbReference>
<dbReference type="PANTHER" id="PTHR31047">
    <property type="entry name" value="MEIOTICALLY UP-REGULATED GENE 157 PROTEIN"/>
    <property type="match status" value="1"/>
</dbReference>
<feature type="compositionally biased region" description="Low complexity" evidence="5">
    <location>
        <begin position="516"/>
        <end position="528"/>
    </location>
</feature>
<evidence type="ECO:0000256" key="3">
    <source>
        <dbReference type="ARBA" id="ARBA00023239"/>
    </source>
</evidence>
<dbReference type="InterPro" id="IPR018376">
    <property type="entry name" value="Enoyl-CoA_hyd/isom_CS"/>
</dbReference>
<dbReference type="GO" id="GO:0016836">
    <property type="term" value="F:hydro-lyase activity"/>
    <property type="evidence" value="ECO:0007669"/>
    <property type="project" value="UniProtKB-ARBA"/>
</dbReference>
<proteinExistence type="inferred from homology"/>
<comment type="similarity">
    <text evidence="1 4">Belongs to the enoyl-CoA hydratase/isomerase family.</text>
</comment>
<dbReference type="FunFam" id="3.90.226.10:FF:000009">
    <property type="entry name" value="Carnitinyl-CoA dehydratase"/>
    <property type="match status" value="1"/>
</dbReference>
<evidence type="ECO:0000256" key="1">
    <source>
        <dbReference type="ARBA" id="ARBA00005254"/>
    </source>
</evidence>
<organism evidence="6 7">
    <name type="scientific">Thamnidium elegans</name>
    <dbReference type="NCBI Taxonomy" id="101142"/>
    <lineage>
        <taxon>Eukaryota</taxon>
        <taxon>Fungi</taxon>
        <taxon>Fungi incertae sedis</taxon>
        <taxon>Mucoromycota</taxon>
        <taxon>Mucoromycotina</taxon>
        <taxon>Mucoromycetes</taxon>
        <taxon>Mucorales</taxon>
        <taxon>Mucorineae</taxon>
        <taxon>Mucoraceae</taxon>
        <taxon>Thamnidium</taxon>
    </lineage>
</organism>
<sequence>MFLKSSCRILVNNGLKRSFTIRAIATDTTKEAYLEHLEGGISILKLNRPASRNALSVNLLSEFRQALADVRFSSESRVLIVQSAVPGAFCSGADLKERATMSPTQVTQFLYSLRKAYRELETLPIPTIAAIDGPAFGGGLEMALSCDIRVAGPTAKMGLTETKLAIIPGAGGTQRLPRLIGVPKAKELIFTGEIFDSVKAKEYGVVNHASEISGFEKALEIAKTILPQGPVAIRMAKLAIDRGSHLDMDSGLEIEQSYYAQVIPTQDRLEGLQSFKEKRKPVYKGLIIHRYVEPEFIPPTNESPTLPPYHAPYYGLTFVRPKQRKFTSQVIEDYIKSLEPKMKDKDLYTLLQNCLPNTLDTTVEWFNEDTKDPRTFLITGDIPAMWIRDSSNQIKPYLRFINQDQRLKDLVFGVIQVQASYLYYDPYANAFLRPWYAPKKEGKKGSTTDNVTPAYNPNIVWEAKYELDSIGHFFQLTNDYIETTGDIEIVVTSKDWLKAIPRIFKVLEDQMQSTWPTTTTSESLTTNYTEDEPEPVPLNGGYRFQRFTDRPTETLGENGIGGITRSCGLVRSAFRPSDDATTFPYLVPSNAQLSVQLIRLSEHIKLLLKGKQNEFNAQQQILINAKELGERIRQAIYKHAIITHPIFGKVFTFEVDCYGSHLIMDDANTPSLLSLPIIGFIEKNDTIYRNTRSMILSEWNPWYFEGEFSKGIGGPHTGQNMIWPMSLLMQIQTSLDELEIRELIDTLKRMAKETGNLMCESFNANDPTKYTRSWFSWANGLAEHNFQSSIPPSSNTKLHYDYTQDYYNSNQTLEVKLPEPDTKSPKDFQELTIALETKLTPVGDRIPKIVHFVYGLRDPEPTLDLIHYIAIKSAHDVLKPDKIMFHYHHIPVGENFERARHMLTLRQVPMVTEVFDRPVSHYAHRADVVRLQVLEEFGGIYLDLDLISLKPVDHLLDREFVMAQEGPFGSVGLCNAMIMARPHSRFIQRWFNTYNSFTSSDWNYHSVILPGKLAPYFAKEITVLNHTAFFWPLWDSNGLRTLYLEKSYDFSANLGTHIWESAANKNLMKDVSEKVIMEIDNSLYCQLRPFLLDGKPDPRPTSCRILLHTERMDGLIGHWPLKEPSDMERKQINPMPAIDDSGNDLAGLIRNGKYDNGSGVSLSGDTSYIFLNLPRETSAKALTVSWWMKTASKSSGRMAMVVQTDHGRFCVKTSRTETDGLSLNLDLILRNNNWEWERVDELSLRPSPYNIDKSYHHYALVINSNQSTEPPLALYMDGHVIGSKSDWKYPRVIGDVVRGIWMGSIEPLNDKYQAPWDNSINLKAHYRDINVWEQGLTSAQIVDIYNSIKPAITKTSKARPTSNQTKQDEIEQVEDIEDQEWADDDQIDD</sequence>
<dbReference type="PANTHER" id="PTHR31047:SF0">
    <property type="entry name" value="MEIOTICALLY UP-REGULATED GENE 157 PROTEIN"/>
    <property type="match status" value="1"/>
</dbReference>
<dbReference type="Gene3D" id="1.50.10.10">
    <property type="match status" value="1"/>
</dbReference>
<comment type="caution">
    <text evidence="6">The sequence shown here is derived from an EMBL/GenBank/DDBJ whole genome shotgun (WGS) entry which is preliminary data.</text>
</comment>